<comment type="subunit">
    <text evidence="5">Part of the 50S ribosomal subunit.</text>
</comment>
<keyword evidence="5" id="KW-0699">rRNA-binding</keyword>
<dbReference type="NCBIfam" id="TIGR01079">
    <property type="entry name" value="rplX_bact"/>
    <property type="match status" value="1"/>
</dbReference>
<name>A0A1H3H8I0_9FIRM</name>
<organism evidence="7 8">
    <name type="scientific">Lachnobacterium bovis DSM 14045</name>
    <dbReference type="NCBI Taxonomy" id="1122142"/>
    <lineage>
        <taxon>Bacteria</taxon>
        <taxon>Bacillati</taxon>
        <taxon>Bacillota</taxon>
        <taxon>Clostridia</taxon>
        <taxon>Lachnospirales</taxon>
        <taxon>Lachnospiraceae</taxon>
        <taxon>Lachnobacterium</taxon>
    </lineage>
</organism>
<dbReference type="SUPFAM" id="SSF50104">
    <property type="entry name" value="Translation proteins SH3-like domain"/>
    <property type="match status" value="1"/>
</dbReference>
<dbReference type="GO" id="GO:0019843">
    <property type="term" value="F:rRNA binding"/>
    <property type="evidence" value="ECO:0007669"/>
    <property type="project" value="UniProtKB-UniRule"/>
</dbReference>
<dbReference type="OrthoDB" id="9807419at2"/>
<dbReference type="Pfam" id="PF17136">
    <property type="entry name" value="ribosomal_L24"/>
    <property type="match status" value="1"/>
</dbReference>
<dbReference type="eggNOG" id="COG0198">
    <property type="taxonomic scope" value="Bacteria"/>
</dbReference>
<dbReference type="HAMAP" id="MF_01326_B">
    <property type="entry name" value="Ribosomal_uL24_B"/>
    <property type="match status" value="1"/>
</dbReference>
<evidence type="ECO:0000256" key="1">
    <source>
        <dbReference type="ARBA" id="ARBA00010618"/>
    </source>
</evidence>
<evidence type="ECO:0000313" key="8">
    <source>
        <dbReference type="Proteomes" id="UP000183918"/>
    </source>
</evidence>
<dbReference type="AlphaFoldDB" id="A0A1H3H8I0"/>
<keyword evidence="2 5" id="KW-0689">Ribosomal protein</keyword>
<gene>
    <name evidence="5" type="primary">rplX</name>
    <name evidence="7" type="ORF">SAMN02910414_00752</name>
</gene>
<proteinExistence type="inferred from homology"/>
<dbReference type="GO" id="GO:0003735">
    <property type="term" value="F:structural constituent of ribosome"/>
    <property type="evidence" value="ECO:0007669"/>
    <property type="project" value="InterPro"/>
</dbReference>
<dbReference type="GO" id="GO:0005840">
    <property type="term" value="C:ribosome"/>
    <property type="evidence" value="ECO:0007669"/>
    <property type="project" value="UniProtKB-KW"/>
</dbReference>
<dbReference type="RefSeq" id="WP_074716290.1">
    <property type="nucleotide sequence ID" value="NZ_FNPG01000008.1"/>
</dbReference>
<feature type="domain" description="KOW" evidence="6">
    <location>
        <begin position="5"/>
        <end position="32"/>
    </location>
</feature>
<dbReference type="CDD" id="cd06089">
    <property type="entry name" value="KOW_RPL26"/>
    <property type="match status" value="1"/>
</dbReference>
<dbReference type="InterPro" id="IPR005824">
    <property type="entry name" value="KOW"/>
</dbReference>
<evidence type="ECO:0000313" key="7">
    <source>
        <dbReference type="EMBL" id="SDY11188.1"/>
    </source>
</evidence>
<dbReference type="Pfam" id="PF00467">
    <property type="entry name" value="KOW"/>
    <property type="match status" value="1"/>
</dbReference>
<evidence type="ECO:0000256" key="5">
    <source>
        <dbReference type="HAMAP-Rule" id="MF_01326"/>
    </source>
</evidence>
<keyword evidence="8" id="KW-1185">Reference proteome</keyword>
<evidence type="ECO:0000259" key="6">
    <source>
        <dbReference type="SMART" id="SM00739"/>
    </source>
</evidence>
<evidence type="ECO:0000256" key="4">
    <source>
        <dbReference type="ARBA" id="ARBA00035206"/>
    </source>
</evidence>
<reference evidence="7 8" key="1">
    <citation type="submission" date="2016-10" db="EMBL/GenBank/DDBJ databases">
        <authorList>
            <person name="de Groot N.N."/>
        </authorList>
    </citation>
    <scope>NUCLEOTIDE SEQUENCE [LARGE SCALE GENOMIC DNA]</scope>
    <source>
        <strain evidence="7 8">DSM 14045</strain>
    </source>
</reference>
<evidence type="ECO:0000256" key="3">
    <source>
        <dbReference type="ARBA" id="ARBA00023274"/>
    </source>
</evidence>
<comment type="function">
    <text evidence="5">One of the proteins that surrounds the polypeptide exit tunnel on the outside of the subunit.</text>
</comment>
<dbReference type="STRING" id="1122142.SAMN02910414_00752"/>
<comment type="function">
    <text evidence="5">One of two assembly initiator proteins, it binds directly to the 5'-end of the 23S rRNA, where it nucleates assembly of the 50S subunit.</text>
</comment>
<dbReference type="InterPro" id="IPR003256">
    <property type="entry name" value="Ribosomal_uL24"/>
</dbReference>
<protein>
    <recommendedName>
        <fullName evidence="4 5">Large ribosomal subunit protein uL24</fullName>
    </recommendedName>
</protein>
<dbReference type="SMART" id="SM00739">
    <property type="entry name" value="KOW"/>
    <property type="match status" value="1"/>
</dbReference>
<dbReference type="InterPro" id="IPR041988">
    <property type="entry name" value="Ribosomal_uL24_KOW"/>
</dbReference>
<dbReference type="GO" id="GO:0006412">
    <property type="term" value="P:translation"/>
    <property type="evidence" value="ECO:0007669"/>
    <property type="project" value="UniProtKB-UniRule"/>
</dbReference>
<dbReference type="Gene3D" id="2.30.30.30">
    <property type="match status" value="1"/>
</dbReference>
<evidence type="ECO:0000256" key="2">
    <source>
        <dbReference type="ARBA" id="ARBA00022980"/>
    </source>
</evidence>
<keyword evidence="3 5" id="KW-0687">Ribonucleoprotein</keyword>
<dbReference type="Proteomes" id="UP000183918">
    <property type="component" value="Unassembled WGS sequence"/>
</dbReference>
<dbReference type="InterPro" id="IPR057264">
    <property type="entry name" value="Ribosomal_uL24_C"/>
</dbReference>
<accession>A0A1H3H8I0</accession>
<sequence length="115" mass="12680">MASMKIKKGDNVVVIAGRYKDQEGKVIAVNKKDNSLIVEGVNMVTKHAKPSMANQQGGIIQKEGKIDASNVMLMHNGVRTRVGFRVEDGKKVRFAKKTGDVIDTVIDKKKVRESK</sequence>
<comment type="similarity">
    <text evidence="1 5">Belongs to the universal ribosomal protein uL24 family.</text>
</comment>
<keyword evidence="5" id="KW-0694">RNA-binding</keyword>
<dbReference type="EMBL" id="FNPG01000008">
    <property type="protein sequence ID" value="SDY11188.1"/>
    <property type="molecule type" value="Genomic_DNA"/>
</dbReference>
<dbReference type="GO" id="GO:1990904">
    <property type="term" value="C:ribonucleoprotein complex"/>
    <property type="evidence" value="ECO:0007669"/>
    <property type="project" value="UniProtKB-KW"/>
</dbReference>
<dbReference type="InterPro" id="IPR014722">
    <property type="entry name" value="Rib_uL2_dom2"/>
</dbReference>
<dbReference type="PANTHER" id="PTHR12903">
    <property type="entry name" value="MITOCHONDRIAL RIBOSOMAL PROTEIN L24"/>
    <property type="match status" value="1"/>
</dbReference>
<dbReference type="InterPro" id="IPR008991">
    <property type="entry name" value="Translation_prot_SH3-like_sf"/>
</dbReference>